<gene>
    <name evidence="4" type="primary">hemW</name>
    <name evidence="4" type="ORF">JIV24_04595</name>
</gene>
<keyword evidence="2" id="KW-0349">Heme</keyword>
<dbReference type="Proteomes" id="UP000605676">
    <property type="component" value="Unassembled WGS sequence"/>
</dbReference>
<dbReference type="InterPro" id="IPR004559">
    <property type="entry name" value="HemW-like"/>
</dbReference>
<accession>A0ABS1HG46</accession>
<evidence type="ECO:0000256" key="1">
    <source>
        <dbReference type="ARBA" id="ARBA00006100"/>
    </source>
</evidence>
<dbReference type="PROSITE" id="PS51918">
    <property type="entry name" value="RADICAL_SAM"/>
    <property type="match status" value="1"/>
</dbReference>
<dbReference type="RefSeq" id="WP_200463839.1">
    <property type="nucleotide sequence ID" value="NZ_JAENRR010000007.1"/>
</dbReference>
<keyword evidence="2" id="KW-0949">S-adenosyl-L-methionine</keyword>
<evidence type="ECO:0000256" key="2">
    <source>
        <dbReference type="RuleBase" id="RU364116"/>
    </source>
</evidence>
<keyword evidence="2" id="KW-0004">4Fe-4S</keyword>
<dbReference type="CDD" id="cd01335">
    <property type="entry name" value="Radical_SAM"/>
    <property type="match status" value="1"/>
</dbReference>
<protein>
    <recommendedName>
        <fullName evidence="2">Heme chaperone HemW</fullName>
    </recommendedName>
</protein>
<reference evidence="4 5" key="1">
    <citation type="submission" date="2021-01" db="EMBL/GenBank/DDBJ databases">
        <title>Carboxyliciviraga sp.nov., isolated from coastal sediments.</title>
        <authorList>
            <person name="Lu D."/>
            <person name="Zhang T."/>
        </authorList>
    </citation>
    <scope>NUCLEOTIDE SEQUENCE [LARGE SCALE GENOMIC DNA]</scope>
    <source>
        <strain evidence="4 5">N1Y132</strain>
    </source>
</reference>
<organism evidence="4 5">
    <name type="scientific">Carboxylicivirga marina</name>
    <dbReference type="NCBI Taxonomy" id="2800988"/>
    <lineage>
        <taxon>Bacteria</taxon>
        <taxon>Pseudomonadati</taxon>
        <taxon>Bacteroidota</taxon>
        <taxon>Bacteroidia</taxon>
        <taxon>Marinilabiliales</taxon>
        <taxon>Marinilabiliaceae</taxon>
        <taxon>Carboxylicivirga</taxon>
    </lineage>
</organism>
<dbReference type="InterPro" id="IPR006638">
    <property type="entry name" value="Elp3/MiaA/NifB-like_rSAM"/>
</dbReference>
<dbReference type="SFLD" id="SFLDG01082">
    <property type="entry name" value="B12-binding_domain_containing"/>
    <property type="match status" value="1"/>
</dbReference>
<comment type="similarity">
    <text evidence="1">Belongs to the anaerobic coproporphyrinogen-III oxidase family. HemW subfamily.</text>
</comment>
<proteinExistence type="inferred from homology"/>
<dbReference type="EMBL" id="JAENRR010000007">
    <property type="protein sequence ID" value="MBK3516611.1"/>
    <property type="molecule type" value="Genomic_DNA"/>
</dbReference>
<dbReference type="SFLD" id="SFLDG01065">
    <property type="entry name" value="anaerobic_coproporphyrinogen-I"/>
    <property type="match status" value="1"/>
</dbReference>
<evidence type="ECO:0000313" key="5">
    <source>
        <dbReference type="Proteomes" id="UP000605676"/>
    </source>
</evidence>
<dbReference type="SMART" id="SM00729">
    <property type="entry name" value="Elp3"/>
    <property type="match status" value="1"/>
</dbReference>
<keyword evidence="2" id="KW-0143">Chaperone</keyword>
<dbReference type="InterPro" id="IPR034505">
    <property type="entry name" value="Coproporphyrinogen-III_oxidase"/>
</dbReference>
<dbReference type="SUPFAM" id="SSF102114">
    <property type="entry name" value="Radical SAM enzymes"/>
    <property type="match status" value="1"/>
</dbReference>
<dbReference type="SFLD" id="SFLDS00029">
    <property type="entry name" value="Radical_SAM"/>
    <property type="match status" value="1"/>
</dbReference>
<dbReference type="SFLD" id="SFLDF00288">
    <property type="entry name" value="HemN-like__clustered_with_nucl"/>
    <property type="match status" value="1"/>
</dbReference>
<dbReference type="NCBIfam" id="TIGR00539">
    <property type="entry name" value="hemN_rel"/>
    <property type="match status" value="1"/>
</dbReference>
<dbReference type="InterPro" id="IPR058240">
    <property type="entry name" value="rSAM_sf"/>
</dbReference>
<dbReference type="Pfam" id="PF04055">
    <property type="entry name" value="Radical_SAM"/>
    <property type="match status" value="1"/>
</dbReference>
<sequence length="377" mass="43835">MAGIYIHVPFCYTRCSYCDFYKTTDQQFKDEYIKALCKEIELNRSFLLNEDIQTIYFGGGTPSTIKVEEITVIIKAIKKHSSLKHLQEFTLEINPDDVSDEYIGGLVDLGVDRLSMGIQSFYDVHLRKMNRRHNAKQAKEAIRIAKENGITNLSIDLIYGLPYMTFEEWERNVQMAIESGVQHISAYHLTFEKGTLYYDYLKKGKLQEVPEESSVKQFDYLVKELSCAGFEHYEISNFSLPGLESKHNSNYWTGQKYLGLGPSAHAFDGKNRSWNVRDVRKYITALEGNETYFEKEELKEIDRYNELIMLGLRTKYGFNMSLLDGFNTTICTFFNKELKRQISSNNVMLEDGFCKVADNRKMITDRIISDFFFVDED</sequence>
<evidence type="ECO:0000313" key="4">
    <source>
        <dbReference type="EMBL" id="MBK3516611.1"/>
    </source>
</evidence>
<keyword evidence="2" id="KW-0479">Metal-binding</keyword>
<comment type="subcellular location">
    <subcellularLocation>
        <location evidence="2">Cytoplasm</location>
    </subcellularLocation>
</comment>
<keyword evidence="2" id="KW-0411">Iron-sulfur</keyword>
<keyword evidence="2" id="KW-0963">Cytoplasm</keyword>
<name>A0ABS1HG46_9BACT</name>
<dbReference type="PANTHER" id="PTHR13932:SF5">
    <property type="entry name" value="RADICAL S-ADENOSYL METHIONINE DOMAIN-CONTAINING PROTEIN 1, MITOCHONDRIAL"/>
    <property type="match status" value="1"/>
</dbReference>
<keyword evidence="2" id="KW-0408">Iron</keyword>
<evidence type="ECO:0000259" key="3">
    <source>
        <dbReference type="PROSITE" id="PS51918"/>
    </source>
</evidence>
<feature type="domain" description="Radical SAM core" evidence="3">
    <location>
        <begin position="1"/>
        <end position="231"/>
    </location>
</feature>
<dbReference type="PANTHER" id="PTHR13932">
    <property type="entry name" value="COPROPORPHYRINIGEN III OXIDASE"/>
    <property type="match status" value="1"/>
</dbReference>
<dbReference type="SFLD" id="SFLDF00562">
    <property type="entry name" value="HemN-like__clustered_with_heat"/>
    <property type="match status" value="1"/>
</dbReference>
<dbReference type="Gene3D" id="3.80.30.20">
    <property type="entry name" value="tm_1862 like domain"/>
    <property type="match status" value="1"/>
</dbReference>
<keyword evidence="5" id="KW-1185">Reference proteome</keyword>
<comment type="caution">
    <text evidence="4">The sequence shown here is derived from an EMBL/GenBank/DDBJ whole genome shotgun (WGS) entry which is preliminary data.</text>
</comment>
<dbReference type="InterPro" id="IPR007197">
    <property type="entry name" value="rSAM"/>
</dbReference>
<dbReference type="InterPro" id="IPR023404">
    <property type="entry name" value="rSAM_horseshoe"/>
</dbReference>
<comment type="function">
    <text evidence="2">Probably acts as a heme chaperone, transferring heme to an unknown acceptor. Binds one molecule of heme per monomer, possibly covalently. Binds 1 [4Fe-4S] cluster. The cluster is coordinated with 3 cysteines and an exchangeable S-adenosyl-L-methionine.</text>
</comment>